<evidence type="ECO:0000313" key="2">
    <source>
        <dbReference type="Proteomes" id="UP001216907"/>
    </source>
</evidence>
<protein>
    <submittedName>
        <fullName evidence="1">Uncharacterized protein</fullName>
    </submittedName>
</protein>
<accession>A0ABT6FJX1</accession>
<evidence type="ECO:0000313" key="1">
    <source>
        <dbReference type="EMBL" id="MDG3007847.1"/>
    </source>
</evidence>
<dbReference type="Proteomes" id="UP001216907">
    <property type="component" value="Unassembled WGS sequence"/>
</dbReference>
<keyword evidence="2" id="KW-1185">Reference proteome</keyword>
<proteinExistence type="predicted"/>
<name>A0ABT6FJX1_9BACT</name>
<dbReference type="RefSeq" id="WP_277864119.1">
    <property type="nucleotide sequence ID" value="NZ_JARRAG010000002.1"/>
</dbReference>
<comment type="caution">
    <text evidence="1">The sequence shown here is derived from an EMBL/GenBank/DDBJ whole genome shotgun (WGS) entry which is preliminary data.</text>
</comment>
<sequence>MGRRGQTVWVVMHYEIMGLPAAPRVDSVQFHVSSSLEKAEEYVRGVCVDAHSWWQVHPHVVDAADLPEGAEVHFYSHRGSRLKAAPMRRAIAAFGRHAARHPESYPAPPQDEP</sequence>
<gene>
    <name evidence="1" type="ORF">PZE19_29130</name>
</gene>
<reference evidence="1 2" key="1">
    <citation type="submission" date="2023-03" db="EMBL/GenBank/DDBJ databases">
        <title>Paludisphaera mucosa sp. nov. a novel planctomycete from northern fen.</title>
        <authorList>
            <person name="Ivanova A."/>
        </authorList>
    </citation>
    <scope>NUCLEOTIDE SEQUENCE [LARGE SCALE GENOMIC DNA]</scope>
    <source>
        <strain evidence="1 2">Pla2</strain>
    </source>
</reference>
<dbReference type="EMBL" id="JARRAG010000002">
    <property type="protein sequence ID" value="MDG3007847.1"/>
    <property type="molecule type" value="Genomic_DNA"/>
</dbReference>
<organism evidence="1 2">
    <name type="scientific">Paludisphaera mucosa</name>
    <dbReference type="NCBI Taxonomy" id="3030827"/>
    <lineage>
        <taxon>Bacteria</taxon>
        <taxon>Pseudomonadati</taxon>
        <taxon>Planctomycetota</taxon>
        <taxon>Planctomycetia</taxon>
        <taxon>Isosphaerales</taxon>
        <taxon>Isosphaeraceae</taxon>
        <taxon>Paludisphaera</taxon>
    </lineage>
</organism>